<dbReference type="OrthoDB" id="9804207at2"/>
<gene>
    <name evidence="10" type="ORF">IX84_04570</name>
</gene>
<evidence type="ECO:0000256" key="5">
    <source>
        <dbReference type="ARBA" id="ARBA00023002"/>
    </source>
</evidence>
<dbReference type="EMBL" id="JPOS01000012">
    <property type="protein sequence ID" value="KGE89057.1"/>
    <property type="molecule type" value="Genomic_DNA"/>
</dbReference>
<keyword evidence="5 7" id="KW-0560">Oxidoreductase</keyword>
<dbReference type="Gene3D" id="3.40.109.10">
    <property type="entry name" value="NADH Oxidase"/>
    <property type="match status" value="1"/>
</dbReference>
<protein>
    <recommendedName>
        <fullName evidence="7">Putative NAD(P)H nitroreductase</fullName>
        <ecNumber evidence="7">1.-.-.-</ecNumber>
    </recommendedName>
</protein>
<organism evidence="10 11">
    <name type="scientific">Phaeodactylibacter xiamenensis</name>
    <dbReference type="NCBI Taxonomy" id="1524460"/>
    <lineage>
        <taxon>Bacteria</taxon>
        <taxon>Pseudomonadati</taxon>
        <taxon>Bacteroidota</taxon>
        <taxon>Saprospiria</taxon>
        <taxon>Saprospirales</taxon>
        <taxon>Haliscomenobacteraceae</taxon>
        <taxon>Phaeodactylibacter</taxon>
    </lineage>
</organism>
<dbReference type="Proteomes" id="UP000029736">
    <property type="component" value="Unassembled WGS sequence"/>
</dbReference>
<evidence type="ECO:0000256" key="8">
    <source>
        <dbReference type="PIRSR" id="PIRSR000232-1"/>
    </source>
</evidence>
<dbReference type="PANTHER" id="PTHR43821">
    <property type="entry name" value="NAD(P)H NITROREDUCTASE YDJA-RELATED"/>
    <property type="match status" value="1"/>
</dbReference>
<evidence type="ECO:0000313" key="10">
    <source>
        <dbReference type="EMBL" id="KGE89057.1"/>
    </source>
</evidence>
<keyword evidence="6 7" id="KW-0520">NAD</keyword>
<accession>A0A098SDI6</accession>
<dbReference type="InterPro" id="IPR000415">
    <property type="entry name" value="Nitroreductase-like"/>
</dbReference>
<dbReference type="InterPro" id="IPR029479">
    <property type="entry name" value="Nitroreductase"/>
</dbReference>
<dbReference type="InterPro" id="IPR052530">
    <property type="entry name" value="NAD(P)H_nitroreductase"/>
</dbReference>
<keyword evidence="4 7" id="KW-0521">NADP</keyword>
<evidence type="ECO:0000256" key="1">
    <source>
        <dbReference type="ARBA" id="ARBA00007118"/>
    </source>
</evidence>
<dbReference type="RefSeq" id="WP_044216857.1">
    <property type="nucleotide sequence ID" value="NZ_JBKAGJ010000001.1"/>
</dbReference>
<evidence type="ECO:0000256" key="7">
    <source>
        <dbReference type="PIRNR" id="PIRNR000232"/>
    </source>
</evidence>
<dbReference type="InterPro" id="IPR026021">
    <property type="entry name" value="YdjA-like"/>
</dbReference>
<comment type="similarity">
    <text evidence="1 7">Belongs to the nitroreductase family.</text>
</comment>
<reference evidence="10 11" key="1">
    <citation type="journal article" date="2014" name="Int. J. Syst. Evol. Microbiol.">
        <title>Phaeodactylibacter xiamenensis gen. nov., sp. nov., a member of the family Saprospiraceae isolated from the marine alga Phaeodactylum tricornutum.</title>
        <authorList>
            <person name="Chen Z.Jr."/>
            <person name="Lei X."/>
            <person name="Lai Q."/>
            <person name="Li Y."/>
            <person name="Zhang B."/>
            <person name="Zhang J."/>
            <person name="Zhang H."/>
            <person name="Yang L."/>
            <person name="Zheng W."/>
            <person name="Tian Y."/>
            <person name="Yu Z."/>
            <person name="Xu H.Jr."/>
            <person name="Zheng T."/>
        </authorList>
    </citation>
    <scope>NUCLEOTIDE SEQUENCE [LARGE SCALE GENOMIC DNA]</scope>
    <source>
        <strain evidence="10 11">KD52</strain>
    </source>
</reference>
<dbReference type="CDD" id="cd02135">
    <property type="entry name" value="YdjA-like"/>
    <property type="match status" value="1"/>
</dbReference>
<name>A0A098SDI6_9BACT</name>
<evidence type="ECO:0000256" key="6">
    <source>
        <dbReference type="ARBA" id="ARBA00023027"/>
    </source>
</evidence>
<dbReference type="GO" id="GO:0016491">
    <property type="term" value="F:oxidoreductase activity"/>
    <property type="evidence" value="ECO:0007669"/>
    <property type="project" value="UniProtKB-UniRule"/>
</dbReference>
<sequence length="191" mass="22232">MSFTPEQTTELIRRRRAIFPKTYIDKPIPKAIIEEVLENANWAPTHRFTEPWRFRVFTGDSRARLGERLAELYKMKAQGELFSERKYEKNLQKPLRSGCVIAICMQRDPEESVSEWEEIAAVACAVQNMWLTCTAHGIGSYWSSAKALQQDREFLNLQEGERCLGLFYMGYHNLPELPGKRGPIEEKVTWM</sequence>
<evidence type="ECO:0000313" key="11">
    <source>
        <dbReference type="Proteomes" id="UP000029736"/>
    </source>
</evidence>
<feature type="domain" description="Nitroreductase" evidence="9">
    <location>
        <begin position="12"/>
        <end position="171"/>
    </location>
</feature>
<evidence type="ECO:0000259" key="9">
    <source>
        <dbReference type="Pfam" id="PF00881"/>
    </source>
</evidence>
<dbReference type="AlphaFoldDB" id="A0A098SDI6"/>
<feature type="binding site" evidence="8">
    <location>
        <position position="46"/>
    </location>
    <ligand>
        <name>FMN</name>
        <dbReference type="ChEBI" id="CHEBI:58210"/>
        <note>ligand shared between dimeric partners</note>
    </ligand>
</feature>
<dbReference type="PANTHER" id="PTHR43821:SF1">
    <property type="entry name" value="NAD(P)H NITROREDUCTASE YDJA-RELATED"/>
    <property type="match status" value="1"/>
</dbReference>
<comment type="cofactor">
    <cofactor evidence="8">
        <name>FMN</name>
        <dbReference type="ChEBI" id="CHEBI:58210"/>
    </cofactor>
    <text evidence="8">Binds 1 FMN per subunit.</text>
</comment>
<proteinExistence type="inferred from homology"/>
<evidence type="ECO:0000256" key="4">
    <source>
        <dbReference type="ARBA" id="ARBA00022857"/>
    </source>
</evidence>
<comment type="caution">
    <text evidence="10">The sequence shown here is derived from an EMBL/GenBank/DDBJ whole genome shotgun (WGS) entry which is preliminary data.</text>
</comment>
<dbReference type="PIRSF" id="PIRSF000232">
    <property type="entry name" value="YdjA"/>
    <property type="match status" value="1"/>
</dbReference>
<feature type="binding site" description="in other chain" evidence="8">
    <location>
        <begin position="142"/>
        <end position="144"/>
    </location>
    <ligand>
        <name>FMN</name>
        <dbReference type="ChEBI" id="CHEBI:58210"/>
        <note>ligand shared between dimeric partners</note>
    </ligand>
</feature>
<dbReference type="STRING" id="1524460.IX84_04570"/>
<dbReference type="Pfam" id="PF00881">
    <property type="entry name" value="Nitroreductase"/>
    <property type="match status" value="1"/>
</dbReference>
<dbReference type="SUPFAM" id="SSF55469">
    <property type="entry name" value="FMN-dependent nitroreductase-like"/>
    <property type="match status" value="1"/>
</dbReference>
<keyword evidence="11" id="KW-1185">Reference proteome</keyword>
<keyword evidence="3 7" id="KW-0288">FMN</keyword>
<dbReference type="EC" id="1.-.-.-" evidence="7"/>
<keyword evidence="2 7" id="KW-0285">Flavoprotein</keyword>
<evidence type="ECO:0000256" key="2">
    <source>
        <dbReference type="ARBA" id="ARBA00022630"/>
    </source>
</evidence>
<evidence type="ECO:0000256" key="3">
    <source>
        <dbReference type="ARBA" id="ARBA00022643"/>
    </source>
</evidence>